<dbReference type="SUPFAM" id="SSF57701">
    <property type="entry name" value="Zn2/Cys6 DNA-binding domain"/>
    <property type="match status" value="1"/>
</dbReference>
<evidence type="ECO:0000256" key="6">
    <source>
        <dbReference type="SAM" id="Phobius"/>
    </source>
</evidence>
<keyword evidence="6" id="KW-1133">Transmembrane helix</keyword>
<dbReference type="PANTHER" id="PTHR47424">
    <property type="entry name" value="REGULATORY PROTEIN GAL4"/>
    <property type="match status" value="1"/>
</dbReference>
<evidence type="ECO:0000256" key="2">
    <source>
        <dbReference type="ARBA" id="ARBA00023015"/>
    </source>
</evidence>
<evidence type="ECO:0000313" key="8">
    <source>
        <dbReference type="EMBL" id="KAH7362804.1"/>
    </source>
</evidence>
<dbReference type="Pfam" id="PF00172">
    <property type="entry name" value="Zn_clus"/>
    <property type="match status" value="1"/>
</dbReference>
<feature type="domain" description="Zn(2)-C6 fungal-type" evidence="7">
    <location>
        <begin position="18"/>
        <end position="49"/>
    </location>
</feature>
<sequence length="717" mass="78403">MMPRPKILPENRIRAYRACDYCKASKTRCDSKTPCGNCAKRGRDIECTYPASTATGRGARGGAGRESRRTRPASPLTLLSPASDPRIWELPQGSVSSPCSVAGSCSGGQGSTSSASAIPPTTSRSNHSAVSIAADAEEVPREVNQESPQEHFITTSSKEKENRSVYIGEHTSLSFLAFLRHALKPLIGATPFTDNEQKHLILDSDNRDTSGAEPRADPEEEASLFQAYLEVTSGTLHLFSATEIESLLAGVANNSSDCHVEDLAAMDAALAIGAQARSGGRYDWELATTYFNRARKVGFEDMLANPSLSIVRLFVLLAFFSLGACRQNAASIYLGIASKSAVVLGLHQPMSWKEPEKNAGPGFRMRVWHSLCILDVLISSVLGRPCSVPRATRHTIQSLPLHADQPAFNVMLRGVALLDDICCAINHGVMIDIATAQDLLRKLQAWCRDIPSSLRRFSHRRDSPLSNADRRNLFSSIYMSGMYYFAVILVTRPFLIENFMARIRHRPHAVPQANSDPARLSLVQVCMSSASYMGHLSRQLLSIAVASALPLGSLSLFNAWGFGAALILGFSICAGETRTDLNETFTGVLQLLTKIGEASPQSKMYSETLRTFAESISIYQRLAAHKSRRLAEQLLEQVLVIDLDREPLWSSGLASDLPAPLPSWDYSMAGRDFPMMEYTGLPIPMNMDDVAMQIEEWEGLGLQFSDNFTVDFGTGIV</sequence>
<dbReference type="InterPro" id="IPR051127">
    <property type="entry name" value="Fungal_SecMet_Regulators"/>
</dbReference>
<keyword evidence="6" id="KW-0472">Membrane</keyword>
<accession>A0A8K0X431</accession>
<dbReference type="PROSITE" id="PS50048">
    <property type="entry name" value="ZN2_CY6_FUNGAL_2"/>
    <property type="match status" value="1"/>
</dbReference>
<evidence type="ECO:0000256" key="1">
    <source>
        <dbReference type="ARBA" id="ARBA00022723"/>
    </source>
</evidence>
<dbReference type="PANTHER" id="PTHR47424:SF9">
    <property type="entry name" value="TAH-2"/>
    <property type="match status" value="1"/>
</dbReference>
<evidence type="ECO:0000259" key="7">
    <source>
        <dbReference type="PROSITE" id="PS50048"/>
    </source>
</evidence>
<keyword evidence="4" id="KW-0539">Nucleus</keyword>
<keyword evidence="3" id="KW-0804">Transcription</keyword>
<organism evidence="8 9">
    <name type="scientific">Plectosphaerella cucumerina</name>
    <dbReference type="NCBI Taxonomy" id="40658"/>
    <lineage>
        <taxon>Eukaryota</taxon>
        <taxon>Fungi</taxon>
        <taxon>Dikarya</taxon>
        <taxon>Ascomycota</taxon>
        <taxon>Pezizomycotina</taxon>
        <taxon>Sordariomycetes</taxon>
        <taxon>Hypocreomycetidae</taxon>
        <taxon>Glomerellales</taxon>
        <taxon>Plectosphaerellaceae</taxon>
        <taxon>Plectosphaerella</taxon>
    </lineage>
</organism>
<dbReference type="Gene3D" id="4.10.240.10">
    <property type="entry name" value="Zn(2)-C6 fungal-type DNA-binding domain"/>
    <property type="match status" value="1"/>
</dbReference>
<dbReference type="GO" id="GO:0000435">
    <property type="term" value="P:positive regulation of transcription from RNA polymerase II promoter by galactose"/>
    <property type="evidence" value="ECO:0007669"/>
    <property type="project" value="TreeGrafter"/>
</dbReference>
<comment type="caution">
    <text evidence="8">The sequence shown here is derived from an EMBL/GenBank/DDBJ whole genome shotgun (WGS) entry which is preliminary data.</text>
</comment>
<keyword evidence="6" id="KW-0812">Transmembrane</keyword>
<evidence type="ECO:0000256" key="5">
    <source>
        <dbReference type="SAM" id="MobiDB-lite"/>
    </source>
</evidence>
<dbReference type="SMART" id="SM00066">
    <property type="entry name" value="GAL4"/>
    <property type="match status" value="1"/>
</dbReference>
<keyword evidence="1" id="KW-0479">Metal-binding</keyword>
<dbReference type="OrthoDB" id="4064873at2759"/>
<dbReference type="GO" id="GO:0008270">
    <property type="term" value="F:zinc ion binding"/>
    <property type="evidence" value="ECO:0007669"/>
    <property type="project" value="InterPro"/>
</dbReference>
<dbReference type="SMART" id="SM00906">
    <property type="entry name" value="Fungal_trans"/>
    <property type="match status" value="1"/>
</dbReference>
<dbReference type="InterPro" id="IPR036864">
    <property type="entry name" value="Zn2-C6_fun-type_DNA-bd_sf"/>
</dbReference>
<dbReference type="InterPro" id="IPR007219">
    <property type="entry name" value="XnlR_reg_dom"/>
</dbReference>
<dbReference type="CDD" id="cd12148">
    <property type="entry name" value="fungal_TF_MHR"/>
    <property type="match status" value="1"/>
</dbReference>
<feature type="transmembrane region" description="Helical" evidence="6">
    <location>
        <begin position="473"/>
        <end position="495"/>
    </location>
</feature>
<dbReference type="GO" id="GO:0005634">
    <property type="term" value="C:nucleus"/>
    <property type="evidence" value="ECO:0007669"/>
    <property type="project" value="TreeGrafter"/>
</dbReference>
<dbReference type="InterPro" id="IPR001138">
    <property type="entry name" value="Zn2Cys6_DnaBD"/>
</dbReference>
<dbReference type="GO" id="GO:0000978">
    <property type="term" value="F:RNA polymerase II cis-regulatory region sequence-specific DNA binding"/>
    <property type="evidence" value="ECO:0007669"/>
    <property type="project" value="TreeGrafter"/>
</dbReference>
<dbReference type="Proteomes" id="UP000813385">
    <property type="component" value="Unassembled WGS sequence"/>
</dbReference>
<keyword evidence="2" id="KW-0805">Transcription regulation</keyword>
<evidence type="ECO:0000256" key="3">
    <source>
        <dbReference type="ARBA" id="ARBA00023163"/>
    </source>
</evidence>
<keyword evidence="9" id="KW-1185">Reference proteome</keyword>
<name>A0A8K0X431_9PEZI</name>
<dbReference type="CDD" id="cd00067">
    <property type="entry name" value="GAL4"/>
    <property type="match status" value="1"/>
</dbReference>
<reference evidence="8" key="1">
    <citation type="journal article" date="2021" name="Nat. Commun.">
        <title>Genetic determinants of endophytism in the Arabidopsis root mycobiome.</title>
        <authorList>
            <person name="Mesny F."/>
            <person name="Miyauchi S."/>
            <person name="Thiergart T."/>
            <person name="Pickel B."/>
            <person name="Atanasova L."/>
            <person name="Karlsson M."/>
            <person name="Huettel B."/>
            <person name="Barry K.W."/>
            <person name="Haridas S."/>
            <person name="Chen C."/>
            <person name="Bauer D."/>
            <person name="Andreopoulos W."/>
            <person name="Pangilinan J."/>
            <person name="LaButti K."/>
            <person name="Riley R."/>
            <person name="Lipzen A."/>
            <person name="Clum A."/>
            <person name="Drula E."/>
            <person name="Henrissat B."/>
            <person name="Kohler A."/>
            <person name="Grigoriev I.V."/>
            <person name="Martin F.M."/>
            <person name="Hacquard S."/>
        </authorList>
    </citation>
    <scope>NUCLEOTIDE SEQUENCE</scope>
    <source>
        <strain evidence="8">MPI-CAGE-AT-0016</strain>
    </source>
</reference>
<evidence type="ECO:0000313" key="9">
    <source>
        <dbReference type="Proteomes" id="UP000813385"/>
    </source>
</evidence>
<gene>
    <name evidence="8" type="ORF">B0T11DRAFT_281440</name>
</gene>
<dbReference type="GO" id="GO:0000981">
    <property type="term" value="F:DNA-binding transcription factor activity, RNA polymerase II-specific"/>
    <property type="evidence" value="ECO:0007669"/>
    <property type="project" value="InterPro"/>
</dbReference>
<dbReference type="AlphaFoldDB" id="A0A8K0X431"/>
<feature type="region of interest" description="Disordered" evidence="5">
    <location>
        <begin position="51"/>
        <end position="87"/>
    </location>
</feature>
<feature type="transmembrane region" description="Helical" evidence="6">
    <location>
        <begin position="540"/>
        <end position="570"/>
    </location>
</feature>
<proteinExistence type="predicted"/>
<dbReference type="GO" id="GO:0006351">
    <property type="term" value="P:DNA-templated transcription"/>
    <property type="evidence" value="ECO:0007669"/>
    <property type="project" value="InterPro"/>
</dbReference>
<protein>
    <recommendedName>
        <fullName evidence="7">Zn(2)-C6 fungal-type domain-containing protein</fullName>
    </recommendedName>
</protein>
<evidence type="ECO:0000256" key="4">
    <source>
        <dbReference type="ARBA" id="ARBA00023242"/>
    </source>
</evidence>
<dbReference type="Pfam" id="PF04082">
    <property type="entry name" value="Fungal_trans"/>
    <property type="match status" value="1"/>
</dbReference>
<dbReference type="EMBL" id="JAGPXD010000003">
    <property type="protein sequence ID" value="KAH7362804.1"/>
    <property type="molecule type" value="Genomic_DNA"/>
</dbReference>
<dbReference type="PROSITE" id="PS00463">
    <property type="entry name" value="ZN2_CY6_FUNGAL_1"/>
    <property type="match status" value="1"/>
</dbReference>